<dbReference type="RefSeq" id="WP_378975733.1">
    <property type="nucleotide sequence ID" value="NZ_JBHSWN010000001.1"/>
</dbReference>
<gene>
    <name evidence="1" type="ORF">ACFQE0_05315</name>
</gene>
<comment type="caution">
    <text evidence="1">The sequence shown here is derived from an EMBL/GenBank/DDBJ whole genome shotgun (WGS) entry which is preliminary data.</text>
</comment>
<organism evidence="1 2">
    <name type="scientific">Methylobacterium komagatae</name>
    <dbReference type="NCBI Taxonomy" id="374425"/>
    <lineage>
        <taxon>Bacteria</taxon>
        <taxon>Pseudomonadati</taxon>
        <taxon>Pseudomonadota</taxon>
        <taxon>Alphaproteobacteria</taxon>
        <taxon>Hyphomicrobiales</taxon>
        <taxon>Methylobacteriaceae</taxon>
        <taxon>Methylobacterium</taxon>
    </lineage>
</organism>
<accession>A0ABW2BFI0</accession>
<dbReference type="EMBL" id="JBHSWN010000001">
    <property type="protein sequence ID" value="MFC6789099.1"/>
    <property type="molecule type" value="Genomic_DNA"/>
</dbReference>
<evidence type="ECO:0000313" key="2">
    <source>
        <dbReference type="Proteomes" id="UP001596292"/>
    </source>
</evidence>
<name>A0ABW2BFI0_9HYPH</name>
<keyword evidence="2" id="KW-1185">Reference proteome</keyword>
<sequence>MALVQLLAAASSTAKGQMRRVTLVHPSDVVRNAFVRAGLETHDCLAAA</sequence>
<reference evidence="2" key="1">
    <citation type="journal article" date="2019" name="Int. J. Syst. Evol. Microbiol.">
        <title>The Global Catalogue of Microorganisms (GCM) 10K type strain sequencing project: providing services to taxonomists for standard genome sequencing and annotation.</title>
        <authorList>
            <consortium name="The Broad Institute Genomics Platform"/>
            <consortium name="The Broad Institute Genome Sequencing Center for Infectious Disease"/>
            <person name="Wu L."/>
            <person name="Ma J."/>
        </authorList>
    </citation>
    <scope>NUCLEOTIDE SEQUENCE [LARGE SCALE GENOMIC DNA]</scope>
    <source>
        <strain evidence="2">CCUG 48316</strain>
    </source>
</reference>
<evidence type="ECO:0000313" key="1">
    <source>
        <dbReference type="EMBL" id="MFC6789099.1"/>
    </source>
</evidence>
<dbReference type="Proteomes" id="UP001596292">
    <property type="component" value="Unassembled WGS sequence"/>
</dbReference>
<protein>
    <submittedName>
        <fullName evidence="1">Uncharacterized protein</fullName>
    </submittedName>
</protein>
<proteinExistence type="predicted"/>